<organism evidence="11 12">
    <name type="scientific">Novibacillus thermophilus</name>
    <dbReference type="NCBI Taxonomy" id="1471761"/>
    <lineage>
        <taxon>Bacteria</taxon>
        <taxon>Bacillati</taxon>
        <taxon>Bacillota</taxon>
        <taxon>Bacilli</taxon>
        <taxon>Bacillales</taxon>
        <taxon>Thermoactinomycetaceae</taxon>
        <taxon>Novibacillus</taxon>
    </lineage>
</organism>
<dbReference type="PRINTS" id="PR00032">
    <property type="entry name" value="HTHARAC"/>
</dbReference>
<reference evidence="11 12" key="1">
    <citation type="journal article" date="2015" name="Int. J. Syst. Evol. Microbiol.">
        <title>Novibacillus thermophilus gen. nov., sp. nov., a Gram-staining-negative and moderately thermophilic member of the family Thermoactinomycetaceae.</title>
        <authorList>
            <person name="Yang G."/>
            <person name="Chen J."/>
            <person name="Zhou S."/>
        </authorList>
    </citation>
    <scope>NUCLEOTIDE SEQUENCE [LARGE SCALE GENOMIC DNA]</scope>
    <source>
        <strain evidence="11 12">SG-1</strain>
    </source>
</reference>
<keyword evidence="7" id="KW-0804">Transcription</keyword>
<evidence type="ECO:0000313" key="12">
    <source>
        <dbReference type="Proteomes" id="UP000188603"/>
    </source>
</evidence>
<dbReference type="KEGG" id="ntr:B0W44_03500"/>
<evidence type="ECO:0008006" key="13">
    <source>
        <dbReference type="Google" id="ProtNLM"/>
    </source>
</evidence>
<dbReference type="PROSITE" id="PS50110">
    <property type="entry name" value="RESPONSE_REGULATORY"/>
    <property type="match status" value="1"/>
</dbReference>
<comment type="subcellular location">
    <subcellularLocation>
        <location evidence="1">Cytoplasm</location>
    </subcellularLocation>
</comment>
<evidence type="ECO:0000256" key="8">
    <source>
        <dbReference type="PROSITE-ProRule" id="PRU00169"/>
    </source>
</evidence>
<dbReference type="RefSeq" id="WP_077718794.1">
    <property type="nucleotide sequence ID" value="NZ_CP019699.1"/>
</dbReference>
<dbReference type="EMBL" id="CP019699">
    <property type="protein sequence ID" value="AQS54977.1"/>
    <property type="molecule type" value="Genomic_DNA"/>
</dbReference>
<dbReference type="Pfam" id="PF12833">
    <property type="entry name" value="HTH_18"/>
    <property type="match status" value="1"/>
</dbReference>
<dbReference type="Pfam" id="PF17853">
    <property type="entry name" value="GGDEF_2"/>
    <property type="match status" value="1"/>
</dbReference>
<dbReference type="STRING" id="1471761.B0W44_03500"/>
<dbReference type="InterPro" id="IPR009057">
    <property type="entry name" value="Homeodomain-like_sf"/>
</dbReference>
<dbReference type="InterPro" id="IPR001789">
    <property type="entry name" value="Sig_transdc_resp-reg_receiver"/>
</dbReference>
<dbReference type="CDD" id="cd17536">
    <property type="entry name" value="REC_YesN-like"/>
    <property type="match status" value="1"/>
</dbReference>
<feature type="domain" description="Response regulatory" evidence="10">
    <location>
        <begin position="3"/>
        <end position="120"/>
    </location>
</feature>
<dbReference type="GO" id="GO:0043565">
    <property type="term" value="F:sequence-specific DNA binding"/>
    <property type="evidence" value="ECO:0007669"/>
    <property type="project" value="InterPro"/>
</dbReference>
<evidence type="ECO:0000256" key="6">
    <source>
        <dbReference type="ARBA" id="ARBA00023125"/>
    </source>
</evidence>
<dbReference type="InterPro" id="IPR020449">
    <property type="entry name" value="Tscrpt_reg_AraC-type_HTH"/>
</dbReference>
<dbReference type="PANTHER" id="PTHR42713:SF3">
    <property type="entry name" value="TRANSCRIPTIONAL REGULATORY PROTEIN HPTR"/>
    <property type="match status" value="1"/>
</dbReference>
<dbReference type="InterPro" id="IPR018062">
    <property type="entry name" value="HTH_AraC-typ_CS"/>
</dbReference>
<dbReference type="SMART" id="SM00448">
    <property type="entry name" value="REC"/>
    <property type="match status" value="1"/>
</dbReference>
<keyword evidence="4" id="KW-0902">Two-component regulatory system</keyword>
<dbReference type="SMART" id="SM00342">
    <property type="entry name" value="HTH_ARAC"/>
    <property type="match status" value="1"/>
</dbReference>
<keyword evidence="5" id="KW-0805">Transcription regulation</keyword>
<dbReference type="InterPro" id="IPR018060">
    <property type="entry name" value="HTH_AraC"/>
</dbReference>
<dbReference type="GO" id="GO:0003700">
    <property type="term" value="F:DNA-binding transcription factor activity"/>
    <property type="evidence" value="ECO:0007669"/>
    <property type="project" value="InterPro"/>
</dbReference>
<feature type="modified residue" description="4-aspartylphosphate" evidence="8">
    <location>
        <position position="55"/>
    </location>
</feature>
<dbReference type="GO" id="GO:0000160">
    <property type="term" value="P:phosphorelay signal transduction system"/>
    <property type="evidence" value="ECO:0007669"/>
    <property type="project" value="UniProtKB-KW"/>
</dbReference>
<dbReference type="Gene3D" id="3.40.50.2300">
    <property type="match status" value="1"/>
</dbReference>
<evidence type="ECO:0000313" key="11">
    <source>
        <dbReference type="EMBL" id="AQS54977.1"/>
    </source>
</evidence>
<accession>A0A1U9K4K2</accession>
<feature type="domain" description="HTH araC/xylS-type" evidence="9">
    <location>
        <begin position="426"/>
        <end position="524"/>
    </location>
</feature>
<proteinExistence type="predicted"/>
<gene>
    <name evidence="11" type="ORF">B0W44_03500</name>
</gene>
<dbReference type="PROSITE" id="PS01124">
    <property type="entry name" value="HTH_ARAC_FAMILY_2"/>
    <property type="match status" value="1"/>
</dbReference>
<dbReference type="InterPro" id="IPR041522">
    <property type="entry name" value="CdaR_GGDEF"/>
</dbReference>
<evidence type="ECO:0000256" key="4">
    <source>
        <dbReference type="ARBA" id="ARBA00023012"/>
    </source>
</evidence>
<dbReference type="SUPFAM" id="SSF52172">
    <property type="entry name" value="CheY-like"/>
    <property type="match status" value="1"/>
</dbReference>
<evidence type="ECO:0000259" key="9">
    <source>
        <dbReference type="PROSITE" id="PS01124"/>
    </source>
</evidence>
<dbReference type="InterPro" id="IPR051552">
    <property type="entry name" value="HptR"/>
</dbReference>
<dbReference type="PANTHER" id="PTHR42713">
    <property type="entry name" value="HISTIDINE KINASE-RELATED"/>
    <property type="match status" value="1"/>
</dbReference>
<dbReference type="Gene3D" id="1.10.10.60">
    <property type="entry name" value="Homeodomain-like"/>
    <property type="match status" value="2"/>
</dbReference>
<dbReference type="Pfam" id="PF00072">
    <property type="entry name" value="Response_reg"/>
    <property type="match status" value="1"/>
</dbReference>
<dbReference type="PROSITE" id="PS00041">
    <property type="entry name" value="HTH_ARAC_FAMILY_1"/>
    <property type="match status" value="1"/>
</dbReference>
<dbReference type="InterPro" id="IPR011006">
    <property type="entry name" value="CheY-like_superfamily"/>
</dbReference>
<evidence type="ECO:0000256" key="7">
    <source>
        <dbReference type="ARBA" id="ARBA00023163"/>
    </source>
</evidence>
<evidence type="ECO:0000256" key="1">
    <source>
        <dbReference type="ARBA" id="ARBA00004496"/>
    </source>
</evidence>
<keyword evidence="2" id="KW-0963">Cytoplasm</keyword>
<keyword evidence="3 8" id="KW-0597">Phosphoprotein</keyword>
<keyword evidence="12" id="KW-1185">Reference proteome</keyword>
<dbReference type="OrthoDB" id="342399at2"/>
<dbReference type="Proteomes" id="UP000188603">
    <property type="component" value="Chromosome"/>
</dbReference>
<protein>
    <recommendedName>
        <fullName evidence="13">DNA-binding response regulator</fullName>
    </recommendedName>
</protein>
<dbReference type="SUPFAM" id="SSF46689">
    <property type="entry name" value="Homeodomain-like"/>
    <property type="match status" value="2"/>
</dbReference>
<sequence>MYKLLIADDEQIERSGLRMMVERSHPAVEVVGEAANGREAVEAVERHHPDIVTMDIKMPGIDGLQASREILKRHPSTKIVILSAYDTFAYAQEAIQLGIKDYVLKPYKKEEIAKVLNRIVHIIEKERTEQAEKLALTERYHTILPLAETEWMATVIFGHVHEVSERELSRLLNIHETGGGYILLLRVWRKDHAPVCAEHREKMYTMVKKQLKQLAVCLVGPLIGQQIPIAVFESEKKTEGLSHRSKAMQLFRTFSRRLQTQRIDSNLCYAGGVGRFVENVQSMRYSYQEALLALRRIHRHQQLCFYEDVERSKPGTGQWLLHKEKQLLEAVRQGDTETGVRLFDEFFDRVVEFTGHSVEDIRRYLSELFVVLLRVSGDVGTPDGTYTRFDAFSAVEEMRETAILRLRQIVHTVKDRLEQQHQSYFDKAKAYLDDHFQGNVTLEAVAGHVGLSTYYFSKLFKERAGVTFIDYLTQLRVEKAKHLLLTSDQSLKEICFEVGYRDPNYFSRVFKKTTGVTPSAFRRQGHKKV</sequence>
<name>A0A1U9K4K2_9BACL</name>
<dbReference type="AlphaFoldDB" id="A0A1U9K4K2"/>
<evidence type="ECO:0000259" key="10">
    <source>
        <dbReference type="PROSITE" id="PS50110"/>
    </source>
</evidence>
<evidence type="ECO:0000256" key="5">
    <source>
        <dbReference type="ARBA" id="ARBA00023015"/>
    </source>
</evidence>
<evidence type="ECO:0000256" key="3">
    <source>
        <dbReference type="ARBA" id="ARBA00022553"/>
    </source>
</evidence>
<dbReference type="GO" id="GO:0005737">
    <property type="term" value="C:cytoplasm"/>
    <property type="evidence" value="ECO:0007669"/>
    <property type="project" value="UniProtKB-SubCell"/>
</dbReference>
<keyword evidence="6" id="KW-0238">DNA-binding</keyword>
<evidence type="ECO:0000256" key="2">
    <source>
        <dbReference type="ARBA" id="ARBA00022490"/>
    </source>
</evidence>